<dbReference type="PANTHER" id="PTHR39327:SF1">
    <property type="entry name" value="BLR5470 PROTEIN"/>
    <property type="match status" value="1"/>
</dbReference>
<name>A0A2H9T9E4_9ZZZZ</name>
<reference evidence="1" key="1">
    <citation type="journal article" date="2017" name="Appl. Environ. Microbiol.">
        <title>Molecular characterization of an Endozoicomonas-like organism causing infection in king scallop Pecten maximus L.</title>
        <authorList>
            <person name="Cano I."/>
            <person name="van Aerle R."/>
            <person name="Ross S."/>
            <person name="Verner-Jeffreys D.W."/>
            <person name="Paley R.K."/>
            <person name="Rimmer G."/>
            <person name="Ryder D."/>
            <person name="Hooper P."/>
            <person name="Stone D."/>
            <person name="Feist S.W."/>
        </authorList>
    </citation>
    <scope>NUCLEOTIDE SEQUENCE</scope>
</reference>
<dbReference type="Pfam" id="PF06035">
    <property type="entry name" value="Peptidase_C93"/>
    <property type="match status" value="1"/>
</dbReference>
<evidence type="ECO:0008006" key="2">
    <source>
        <dbReference type="Google" id="ProtNLM"/>
    </source>
</evidence>
<accession>A0A2H9T9E4</accession>
<proteinExistence type="predicted"/>
<gene>
    <name evidence="1" type="ORF">CI610_01198</name>
</gene>
<sequence length="228" mass="25989">MMPDYMTSYSLKNIVLTSLLAINAFSVAQTASGIMVHPDIINQLSNHFGSPARKRLNQWQHLIKTSQPLPTREKLEVVNDFFNTLTFIPDQSHWGESDFWATPIEFLASGGGDCEDFAIAKYYTLRQLEVADEQLHITYVRALSLKQAHMVLSFFPKPDSPPLILDNINKRIVPAGQRQDLYPIYHFNGDGLWLSRQRGQGIKVGKSDGISHWLKLQKRWQATMESDT</sequence>
<comment type="caution">
    <text evidence="1">The sequence shown here is derived from an EMBL/GenBank/DDBJ whole genome shotgun (WGS) entry which is preliminary data.</text>
</comment>
<protein>
    <recommendedName>
        <fullName evidence="2">Sulfate adenylyltransferase</fullName>
    </recommendedName>
</protein>
<evidence type="ECO:0000313" key="1">
    <source>
        <dbReference type="EMBL" id="PJE79842.1"/>
    </source>
</evidence>
<dbReference type="InterPro" id="IPR010319">
    <property type="entry name" value="Transglutaminase-like_Cys_pept"/>
</dbReference>
<dbReference type="Gene3D" id="3.10.620.30">
    <property type="match status" value="1"/>
</dbReference>
<organism evidence="1">
    <name type="scientific">invertebrate metagenome</name>
    <dbReference type="NCBI Taxonomy" id="1711999"/>
    <lineage>
        <taxon>unclassified sequences</taxon>
        <taxon>metagenomes</taxon>
        <taxon>organismal metagenomes</taxon>
    </lineage>
</organism>
<dbReference type="AlphaFoldDB" id="A0A2H9T9E4"/>
<dbReference type="PANTHER" id="PTHR39327">
    <property type="match status" value="1"/>
</dbReference>
<dbReference type="EMBL" id="NSIT01000045">
    <property type="protein sequence ID" value="PJE79842.1"/>
    <property type="molecule type" value="Genomic_DNA"/>
</dbReference>